<sequence length="196" mass="21982">MVDVVGSQHDFDVLASTLAGDGRLAFVQSDEVLDRRLDVGQCEHRLGDRKFEAELAVELVPADLGKVESLRVEVEVIEKRTRSFERNLLARTKLLVDVLERVFGGQDVVVAEGLFHRVRPGEFLFDLFARHAESLEEHGHRLATLAIDANTDLVALVNFEFEPRTAARDNTAREKVLVGRLVVDLLKINTRATDEL</sequence>
<reference evidence="1" key="1">
    <citation type="submission" date="2020-05" db="EMBL/GenBank/DDBJ databases">
        <authorList>
            <person name="Chiriac C."/>
            <person name="Salcher M."/>
            <person name="Ghai R."/>
            <person name="Kavagutti S V."/>
        </authorList>
    </citation>
    <scope>NUCLEOTIDE SEQUENCE</scope>
</reference>
<gene>
    <name evidence="1" type="ORF">UFOPK1413_00365</name>
</gene>
<dbReference type="EMBL" id="CAEZSG010000037">
    <property type="protein sequence ID" value="CAB4534350.1"/>
    <property type="molecule type" value="Genomic_DNA"/>
</dbReference>
<protein>
    <submittedName>
        <fullName evidence="1">Unannotated protein</fullName>
    </submittedName>
</protein>
<dbReference type="AlphaFoldDB" id="A0A6J6B5P4"/>
<evidence type="ECO:0000313" key="1">
    <source>
        <dbReference type="EMBL" id="CAB4534350.1"/>
    </source>
</evidence>
<accession>A0A6J6B5P4</accession>
<organism evidence="1">
    <name type="scientific">freshwater metagenome</name>
    <dbReference type="NCBI Taxonomy" id="449393"/>
    <lineage>
        <taxon>unclassified sequences</taxon>
        <taxon>metagenomes</taxon>
        <taxon>ecological metagenomes</taxon>
    </lineage>
</organism>
<proteinExistence type="predicted"/>
<name>A0A6J6B5P4_9ZZZZ</name>